<sequence>MGISFKEQFLAMLPAPISRYGRQTMLFAEWLQWQFKQLQDLFTTIEDFRELDNANGEVLDSIGAQYNQLRGEADDSFYRIMIRSKMAINSGISTVNGLLDIIARSLNIPKKGIEIEPLRKWNGTTVDNGEPLAIAIRNIPLQWANTEWEQNYIIDRIRSGVAAGVRVDEVTFVDNSNAVLAVRGISSNTLTYQIYESEDK</sequence>
<dbReference type="Proteomes" id="UP000808038">
    <property type="component" value="Unassembled WGS sequence"/>
</dbReference>
<reference evidence="2" key="1">
    <citation type="submission" date="2020-02" db="EMBL/GenBank/DDBJ databases">
        <authorList>
            <person name="Fontana A."/>
            <person name="Patrone V."/>
            <person name="Morelli L."/>
        </authorList>
    </citation>
    <scope>NUCLEOTIDE SEQUENCE</scope>
    <source>
        <strain evidence="1">CCUG 30943</strain>
        <strain evidence="2">CCUG 43002</strain>
    </source>
</reference>
<dbReference type="EMBL" id="JAAOCX010000001">
    <property type="protein sequence ID" value="MBJ7631702.1"/>
    <property type="molecule type" value="Genomic_DNA"/>
</dbReference>
<accession>A0A4Z0RNI9</accession>
<keyword evidence="3" id="KW-1185">Reference proteome</keyword>
<gene>
    <name evidence="2" type="ORF">HAU20_00440</name>
    <name evidence="1" type="ORF">HAU43_01045</name>
</gene>
<protein>
    <submittedName>
        <fullName evidence="2">Uncharacterized protein</fullName>
    </submittedName>
</protein>
<comment type="caution">
    <text evidence="2">The sequence shown here is derived from an EMBL/GenBank/DDBJ whole genome shotgun (WGS) entry which is preliminary data.</text>
</comment>
<dbReference type="EMBL" id="JAAOCP010000001">
    <property type="protein sequence ID" value="MBJ7637890.1"/>
    <property type="molecule type" value="Genomic_DNA"/>
</dbReference>
<organism evidence="2 3">
    <name type="scientific">Weissella confusa</name>
    <name type="common">Lactobacillus confusus</name>
    <dbReference type="NCBI Taxonomy" id="1583"/>
    <lineage>
        <taxon>Bacteria</taxon>
        <taxon>Bacillati</taxon>
        <taxon>Bacillota</taxon>
        <taxon>Bacilli</taxon>
        <taxon>Lactobacillales</taxon>
        <taxon>Lactobacillaceae</taxon>
        <taxon>Weissella</taxon>
    </lineage>
</organism>
<dbReference type="AlphaFoldDB" id="A0A4Z0RNI9"/>
<name>A0A4Z0RNI9_WEICO</name>
<evidence type="ECO:0000313" key="3">
    <source>
        <dbReference type="Proteomes" id="UP000728106"/>
    </source>
</evidence>
<evidence type="ECO:0000313" key="2">
    <source>
        <dbReference type="EMBL" id="MBJ7637890.1"/>
    </source>
</evidence>
<reference evidence="2 3" key="2">
    <citation type="journal article" date="2021" name="Int. J. Food Microbiol.">
        <title>Safety demonstration of a microbial species for use in the food chain: Weissella confusa.</title>
        <authorList>
            <person name="Bourdichon F."/>
            <person name="Patrone V."/>
            <person name="Fontana A."/>
            <person name="Milani G."/>
            <person name="Morelli L."/>
        </authorList>
    </citation>
    <scope>NUCLEOTIDE SEQUENCE [LARGE SCALE GENOMIC DNA]</scope>
    <source>
        <strain evidence="1">CCUG 30943</strain>
        <strain evidence="2 3">CCUG 43002</strain>
    </source>
</reference>
<dbReference type="RefSeq" id="WP_135386357.1">
    <property type="nucleotide sequence ID" value="NZ_JAAOCP010000001.1"/>
</dbReference>
<evidence type="ECO:0000313" key="1">
    <source>
        <dbReference type="EMBL" id="MBJ7631702.1"/>
    </source>
</evidence>
<proteinExistence type="predicted"/>
<dbReference type="Proteomes" id="UP000728106">
    <property type="component" value="Unassembled WGS sequence"/>
</dbReference>